<keyword evidence="15" id="KW-0511">Multifunctional enzyme</keyword>
<evidence type="ECO:0000256" key="13">
    <source>
        <dbReference type="ARBA" id="ARBA00023235"/>
    </source>
</evidence>
<dbReference type="PIRSF" id="PIRSF001500">
    <property type="entry name" value="Chor_mut_pdt_Ppr"/>
    <property type="match status" value="1"/>
</dbReference>
<evidence type="ECO:0000256" key="3">
    <source>
        <dbReference type="ARBA" id="ARBA00004496"/>
    </source>
</evidence>
<evidence type="ECO:0000256" key="2">
    <source>
        <dbReference type="ARBA" id="ARBA00002364"/>
    </source>
</evidence>
<evidence type="ECO:0000313" key="23">
    <source>
        <dbReference type="EMBL" id="MBC8538841.1"/>
    </source>
</evidence>
<dbReference type="InterPro" id="IPR018528">
    <property type="entry name" value="Preph_deHydtase_CS"/>
</dbReference>
<comment type="subcellular location">
    <subcellularLocation>
        <location evidence="3">Cytoplasm</location>
    </subcellularLocation>
</comment>
<feature type="site" description="Essential for prephenate dehydratase activity" evidence="19">
    <location>
        <position position="262"/>
    </location>
</feature>
<keyword evidence="24" id="KW-1185">Reference proteome</keyword>
<comment type="pathway">
    <text evidence="4">Amino-acid biosynthesis; L-phenylalanine biosynthesis; phenylpyruvate from prephenate: step 1/1.</text>
</comment>
<evidence type="ECO:0000256" key="10">
    <source>
        <dbReference type="ARBA" id="ARBA00022605"/>
    </source>
</evidence>
<dbReference type="Proteomes" id="UP000617951">
    <property type="component" value="Unassembled WGS sequence"/>
</dbReference>
<evidence type="ECO:0000256" key="19">
    <source>
        <dbReference type="PIRSR" id="PIRSR001500-2"/>
    </source>
</evidence>
<evidence type="ECO:0000256" key="6">
    <source>
        <dbReference type="ARBA" id="ARBA00013147"/>
    </source>
</evidence>
<feature type="domain" description="Prephenate dehydratase" evidence="21">
    <location>
        <begin position="93"/>
        <end position="269"/>
    </location>
</feature>
<keyword evidence="12" id="KW-0584">Phenylalanine biosynthesis</keyword>
<evidence type="ECO:0000313" key="24">
    <source>
        <dbReference type="Proteomes" id="UP000617951"/>
    </source>
</evidence>
<comment type="function">
    <text evidence="2">Catalyzes the Claisen rearrangement of chorismate to prephenate and the decarboxylation/dehydration of prephenate to phenylpyruvate.</text>
</comment>
<keyword evidence="11" id="KW-0057">Aromatic amino acid biosynthesis</keyword>
<evidence type="ECO:0000256" key="1">
    <source>
        <dbReference type="ARBA" id="ARBA00000824"/>
    </source>
</evidence>
<evidence type="ECO:0000256" key="8">
    <source>
        <dbReference type="ARBA" id="ARBA00021872"/>
    </source>
</evidence>
<dbReference type="AlphaFoldDB" id="A0A926DJ73"/>
<dbReference type="CDD" id="cd04905">
    <property type="entry name" value="ACT_CM-PDT"/>
    <property type="match status" value="1"/>
</dbReference>
<dbReference type="GO" id="GO:0046417">
    <property type="term" value="P:chorismate metabolic process"/>
    <property type="evidence" value="ECO:0007669"/>
    <property type="project" value="InterPro"/>
</dbReference>
<dbReference type="SMART" id="SM00830">
    <property type="entry name" value="CM_2"/>
    <property type="match status" value="1"/>
</dbReference>
<dbReference type="RefSeq" id="WP_249280515.1">
    <property type="nucleotide sequence ID" value="NZ_JACRSS010000003.1"/>
</dbReference>
<accession>A0A926DJ73</accession>
<dbReference type="PROSITE" id="PS00858">
    <property type="entry name" value="PREPHENATE_DEHYDR_2"/>
    <property type="match status" value="1"/>
</dbReference>
<dbReference type="CDD" id="cd13631">
    <property type="entry name" value="PBP2_Ct-PDT_like"/>
    <property type="match status" value="1"/>
</dbReference>
<dbReference type="PANTHER" id="PTHR21022">
    <property type="entry name" value="PREPHENATE DEHYDRATASE P PROTEIN"/>
    <property type="match status" value="1"/>
</dbReference>
<dbReference type="Gene3D" id="1.20.59.10">
    <property type="entry name" value="Chorismate mutase"/>
    <property type="match status" value="1"/>
</dbReference>
<dbReference type="SUPFAM" id="SSF53850">
    <property type="entry name" value="Periplasmic binding protein-like II"/>
    <property type="match status" value="1"/>
</dbReference>
<gene>
    <name evidence="23" type="ORF">H8693_07825</name>
</gene>
<dbReference type="GO" id="GO:0004664">
    <property type="term" value="F:prephenate dehydratase activity"/>
    <property type="evidence" value="ECO:0007669"/>
    <property type="project" value="UniProtKB-EC"/>
</dbReference>
<dbReference type="GO" id="GO:0009094">
    <property type="term" value="P:L-phenylalanine biosynthetic process"/>
    <property type="evidence" value="ECO:0007669"/>
    <property type="project" value="UniProtKB-KW"/>
</dbReference>
<feature type="domain" description="ACT" evidence="22">
    <location>
        <begin position="281"/>
        <end position="360"/>
    </location>
</feature>
<dbReference type="InterPro" id="IPR045865">
    <property type="entry name" value="ACT-like_dom_sf"/>
</dbReference>
<dbReference type="InterPro" id="IPR002912">
    <property type="entry name" value="ACT_dom"/>
</dbReference>
<protein>
    <recommendedName>
        <fullName evidence="7">Bifunctional chorismate mutase/prephenate dehydratase</fullName>
        <ecNumber evidence="6">4.2.1.51</ecNumber>
    </recommendedName>
    <alternativeName>
        <fullName evidence="17">Chorismate mutase-prephenate dehydratase</fullName>
    </alternativeName>
    <alternativeName>
        <fullName evidence="8">Prephenate dehydratase</fullName>
    </alternativeName>
    <alternativeName>
        <fullName evidence="16">p-protein</fullName>
    </alternativeName>
</protein>
<proteinExistence type="predicted"/>
<dbReference type="Pfam" id="PF01817">
    <property type="entry name" value="CM_2"/>
    <property type="match status" value="1"/>
</dbReference>
<reference evidence="23" key="1">
    <citation type="submission" date="2020-08" db="EMBL/GenBank/DDBJ databases">
        <title>Genome public.</title>
        <authorList>
            <person name="Liu C."/>
            <person name="Sun Q."/>
        </authorList>
    </citation>
    <scope>NUCLEOTIDE SEQUENCE</scope>
    <source>
        <strain evidence="23">NSJ-63</strain>
    </source>
</reference>
<dbReference type="PROSITE" id="PS51671">
    <property type="entry name" value="ACT"/>
    <property type="match status" value="1"/>
</dbReference>
<dbReference type="PANTHER" id="PTHR21022:SF19">
    <property type="entry name" value="PREPHENATE DEHYDRATASE-RELATED"/>
    <property type="match status" value="1"/>
</dbReference>
<organism evidence="23 24">
    <name type="scientific">Guopingia tenuis</name>
    <dbReference type="NCBI Taxonomy" id="2763656"/>
    <lineage>
        <taxon>Bacteria</taxon>
        <taxon>Bacillati</taxon>
        <taxon>Bacillota</taxon>
        <taxon>Clostridia</taxon>
        <taxon>Christensenellales</taxon>
        <taxon>Christensenellaceae</taxon>
        <taxon>Guopingia</taxon>
    </lineage>
</organism>
<evidence type="ECO:0000259" key="21">
    <source>
        <dbReference type="PROSITE" id="PS51171"/>
    </source>
</evidence>
<dbReference type="InterPro" id="IPR036979">
    <property type="entry name" value="CM_dom_sf"/>
</dbReference>
<dbReference type="InterPro" id="IPR036263">
    <property type="entry name" value="Chorismate_II_sf"/>
</dbReference>
<dbReference type="InterPro" id="IPR002701">
    <property type="entry name" value="CM_II_prokaryot"/>
</dbReference>
<evidence type="ECO:0000256" key="5">
    <source>
        <dbReference type="ARBA" id="ARBA00004817"/>
    </source>
</evidence>
<comment type="catalytic activity">
    <reaction evidence="18">
        <text>prephenate + H(+) = 3-phenylpyruvate + CO2 + H2O</text>
        <dbReference type="Rhea" id="RHEA:21648"/>
        <dbReference type="ChEBI" id="CHEBI:15377"/>
        <dbReference type="ChEBI" id="CHEBI:15378"/>
        <dbReference type="ChEBI" id="CHEBI:16526"/>
        <dbReference type="ChEBI" id="CHEBI:18005"/>
        <dbReference type="ChEBI" id="CHEBI:29934"/>
        <dbReference type="EC" id="4.2.1.51"/>
    </reaction>
</comment>
<dbReference type="NCBIfam" id="TIGR01805">
    <property type="entry name" value="CM_mono_grmpos"/>
    <property type="match status" value="1"/>
</dbReference>
<dbReference type="PROSITE" id="PS51168">
    <property type="entry name" value="CHORISMATE_MUT_2"/>
    <property type="match status" value="1"/>
</dbReference>
<dbReference type="InterPro" id="IPR011279">
    <property type="entry name" value="Chorismate_mutase_GmP"/>
</dbReference>
<dbReference type="Gene3D" id="3.40.190.10">
    <property type="entry name" value="Periplasmic binding protein-like II"/>
    <property type="match status" value="2"/>
</dbReference>
<feature type="domain" description="Chorismate mutase" evidence="20">
    <location>
        <begin position="1"/>
        <end position="91"/>
    </location>
</feature>
<evidence type="ECO:0000256" key="9">
    <source>
        <dbReference type="ARBA" id="ARBA00022490"/>
    </source>
</evidence>
<name>A0A926DJ73_9FIRM</name>
<evidence type="ECO:0000256" key="15">
    <source>
        <dbReference type="ARBA" id="ARBA00023268"/>
    </source>
</evidence>
<evidence type="ECO:0000256" key="18">
    <source>
        <dbReference type="ARBA" id="ARBA00047848"/>
    </source>
</evidence>
<evidence type="ECO:0000256" key="14">
    <source>
        <dbReference type="ARBA" id="ARBA00023239"/>
    </source>
</evidence>
<comment type="caution">
    <text evidence="23">The sequence shown here is derived from an EMBL/GenBank/DDBJ whole genome shotgun (WGS) entry which is preliminary data.</text>
</comment>
<evidence type="ECO:0000259" key="20">
    <source>
        <dbReference type="PROSITE" id="PS51168"/>
    </source>
</evidence>
<evidence type="ECO:0000256" key="12">
    <source>
        <dbReference type="ARBA" id="ARBA00023222"/>
    </source>
</evidence>
<keyword evidence="13 23" id="KW-0413">Isomerase</keyword>
<keyword evidence="10" id="KW-0028">Amino-acid biosynthesis</keyword>
<dbReference type="Pfam" id="PF00800">
    <property type="entry name" value="PDT"/>
    <property type="match status" value="1"/>
</dbReference>
<dbReference type="EMBL" id="JACRSS010000003">
    <property type="protein sequence ID" value="MBC8538841.1"/>
    <property type="molecule type" value="Genomic_DNA"/>
</dbReference>
<dbReference type="EC" id="4.2.1.51" evidence="6"/>
<dbReference type="SUPFAM" id="SSF48600">
    <property type="entry name" value="Chorismate mutase II"/>
    <property type="match status" value="1"/>
</dbReference>
<evidence type="ECO:0000256" key="11">
    <source>
        <dbReference type="ARBA" id="ARBA00023141"/>
    </source>
</evidence>
<dbReference type="InterPro" id="IPR008242">
    <property type="entry name" value="Chor_mutase/pphenate_deHydtase"/>
</dbReference>
<evidence type="ECO:0000256" key="17">
    <source>
        <dbReference type="ARBA" id="ARBA00031520"/>
    </source>
</evidence>
<dbReference type="GO" id="GO:0004106">
    <property type="term" value="F:chorismate mutase activity"/>
    <property type="evidence" value="ECO:0007669"/>
    <property type="project" value="UniProtKB-EC"/>
</dbReference>
<evidence type="ECO:0000256" key="7">
    <source>
        <dbReference type="ARBA" id="ARBA00014401"/>
    </source>
</evidence>
<evidence type="ECO:0000256" key="4">
    <source>
        <dbReference type="ARBA" id="ARBA00004741"/>
    </source>
</evidence>
<sequence length="360" mass="40098">MSEKKDLTELRSEIDSIDREMMRLFEERMNISRQVGDYKRERGLPVFDETREKEVIAARTALIGEETLRPYASRLMHNIMDYSKEVQKRPGGKVAFQGCRGAYSEEAARTYFPDAELAAKEQFEDVFRAVARGEAEAGVVPVENSAAGSVTANIDLLGRYDLSVQGEVLLPIRHVLLGAPGASLSDIGEVYSHEQAIRQCSAYLAGHTNWTIRDYPNTAMSAKYVAECGDKAKAAIASAFAGEVYGLVPLERDISDSMENFTRFFVLSRQSGIAEGADKASLLFTLNHVSGSLAKVLSVFGEKGYNLTKIESRPILGRNWEYKFYVDVEGDIARLSEDMAQIGRYCLELRLIGGYRKAKR</sequence>
<keyword evidence="14" id="KW-0456">Lyase</keyword>
<keyword evidence="9" id="KW-0963">Cytoplasm</keyword>
<dbReference type="InterPro" id="IPR001086">
    <property type="entry name" value="Preph_deHydtase"/>
</dbReference>
<evidence type="ECO:0000256" key="16">
    <source>
        <dbReference type="ARBA" id="ARBA00031175"/>
    </source>
</evidence>
<comment type="pathway">
    <text evidence="5">Metabolic intermediate biosynthesis; prephenate biosynthesis; prephenate from chorismate: step 1/1.</text>
</comment>
<evidence type="ECO:0000259" key="22">
    <source>
        <dbReference type="PROSITE" id="PS51671"/>
    </source>
</evidence>
<dbReference type="SUPFAM" id="SSF55021">
    <property type="entry name" value="ACT-like"/>
    <property type="match status" value="1"/>
</dbReference>
<dbReference type="GO" id="GO:0005737">
    <property type="term" value="C:cytoplasm"/>
    <property type="evidence" value="ECO:0007669"/>
    <property type="project" value="UniProtKB-SubCell"/>
</dbReference>
<dbReference type="Gene3D" id="3.30.70.260">
    <property type="match status" value="1"/>
</dbReference>
<dbReference type="PROSITE" id="PS51171">
    <property type="entry name" value="PREPHENATE_DEHYDR_3"/>
    <property type="match status" value="1"/>
</dbReference>
<comment type="catalytic activity">
    <reaction evidence="1">
        <text>chorismate = prephenate</text>
        <dbReference type="Rhea" id="RHEA:13897"/>
        <dbReference type="ChEBI" id="CHEBI:29748"/>
        <dbReference type="ChEBI" id="CHEBI:29934"/>
        <dbReference type="EC" id="5.4.99.5"/>
    </reaction>
</comment>
<dbReference type="Pfam" id="PF01842">
    <property type="entry name" value="ACT"/>
    <property type="match status" value="1"/>
</dbReference>